<dbReference type="GO" id="GO:0022857">
    <property type="term" value="F:transmembrane transporter activity"/>
    <property type="evidence" value="ECO:0007669"/>
    <property type="project" value="InterPro"/>
</dbReference>
<organism evidence="8">
    <name type="scientific">Oppiella nova</name>
    <dbReference type="NCBI Taxonomy" id="334625"/>
    <lineage>
        <taxon>Eukaryota</taxon>
        <taxon>Metazoa</taxon>
        <taxon>Ecdysozoa</taxon>
        <taxon>Arthropoda</taxon>
        <taxon>Chelicerata</taxon>
        <taxon>Arachnida</taxon>
        <taxon>Acari</taxon>
        <taxon>Acariformes</taxon>
        <taxon>Sarcoptiformes</taxon>
        <taxon>Oribatida</taxon>
        <taxon>Brachypylina</taxon>
        <taxon>Oppioidea</taxon>
        <taxon>Oppiidae</taxon>
        <taxon>Oppiella</taxon>
    </lineage>
</organism>
<evidence type="ECO:0000259" key="7">
    <source>
        <dbReference type="PROSITE" id="PS50850"/>
    </source>
</evidence>
<evidence type="ECO:0000313" key="9">
    <source>
        <dbReference type="Proteomes" id="UP000728032"/>
    </source>
</evidence>
<keyword evidence="3 6" id="KW-1133">Transmembrane helix</keyword>
<dbReference type="InterPro" id="IPR050549">
    <property type="entry name" value="MFS_Trehalose_Transporter"/>
</dbReference>
<feature type="transmembrane region" description="Helical" evidence="6">
    <location>
        <begin position="63"/>
        <end position="88"/>
    </location>
</feature>
<keyword evidence="2 6" id="KW-0812">Transmembrane</keyword>
<dbReference type="InterPro" id="IPR036259">
    <property type="entry name" value="MFS_trans_sf"/>
</dbReference>
<dbReference type="Proteomes" id="UP000728032">
    <property type="component" value="Unassembled WGS sequence"/>
</dbReference>
<name>A0A7R9MUY7_9ACAR</name>
<feature type="non-terminal residue" evidence="8">
    <location>
        <position position="108"/>
    </location>
</feature>
<evidence type="ECO:0000313" key="8">
    <source>
        <dbReference type="EMBL" id="CAD7667948.1"/>
    </source>
</evidence>
<protein>
    <recommendedName>
        <fullName evidence="7">Major facilitator superfamily (MFS) profile domain-containing protein</fullName>
    </recommendedName>
</protein>
<proteinExistence type="predicted"/>
<dbReference type="InterPro" id="IPR003663">
    <property type="entry name" value="Sugar/inositol_transpt"/>
</dbReference>
<comment type="subcellular location">
    <subcellularLocation>
        <location evidence="1">Membrane</location>
        <topology evidence="1">Multi-pass membrane protein</topology>
    </subcellularLocation>
</comment>
<feature type="compositionally biased region" description="Polar residues" evidence="5">
    <location>
        <begin position="10"/>
        <end position="29"/>
    </location>
</feature>
<dbReference type="Gene3D" id="1.20.1250.20">
    <property type="entry name" value="MFS general substrate transporter like domains"/>
    <property type="match status" value="1"/>
</dbReference>
<dbReference type="EMBL" id="CAJPVJ010057829">
    <property type="protein sequence ID" value="CAG2183857.1"/>
    <property type="molecule type" value="Genomic_DNA"/>
</dbReference>
<dbReference type="PROSITE" id="PS50850">
    <property type="entry name" value="MFS"/>
    <property type="match status" value="1"/>
</dbReference>
<dbReference type="OrthoDB" id="6480153at2759"/>
<dbReference type="PANTHER" id="PTHR48021">
    <property type="match status" value="1"/>
</dbReference>
<feature type="domain" description="Major facilitator superfamily (MFS) profile" evidence="7">
    <location>
        <begin position="1"/>
        <end position="108"/>
    </location>
</feature>
<evidence type="ECO:0000256" key="3">
    <source>
        <dbReference type="ARBA" id="ARBA00022989"/>
    </source>
</evidence>
<keyword evidence="9" id="KW-1185">Reference proteome</keyword>
<reference evidence="8" key="1">
    <citation type="submission" date="2020-11" db="EMBL/GenBank/DDBJ databases">
        <authorList>
            <person name="Tran Van P."/>
        </authorList>
    </citation>
    <scope>NUCLEOTIDE SEQUENCE</scope>
</reference>
<dbReference type="InterPro" id="IPR020846">
    <property type="entry name" value="MFS_dom"/>
</dbReference>
<evidence type="ECO:0000256" key="6">
    <source>
        <dbReference type="SAM" id="Phobius"/>
    </source>
</evidence>
<dbReference type="PANTHER" id="PTHR48021:SF1">
    <property type="entry name" value="GH07001P-RELATED"/>
    <property type="match status" value="1"/>
</dbReference>
<sequence>MGTVLGWSSPAITSMGDTDSSPRLTDSGTQTEAWIKSSTTLGALVGALASGPLAQVLGRKMALILYGLPMLAGFGCLWLASNFATIIIGRTLTGLGAGLVSGTAPTYV</sequence>
<feature type="region of interest" description="Disordered" evidence="5">
    <location>
        <begin position="1"/>
        <end position="29"/>
    </location>
</feature>
<dbReference type="PRINTS" id="PR00171">
    <property type="entry name" value="SUGRTRNSPORT"/>
</dbReference>
<dbReference type="GO" id="GO:0016020">
    <property type="term" value="C:membrane"/>
    <property type="evidence" value="ECO:0007669"/>
    <property type="project" value="UniProtKB-SubCell"/>
</dbReference>
<dbReference type="SUPFAM" id="SSF103473">
    <property type="entry name" value="MFS general substrate transporter"/>
    <property type="match status" value="1"/>
</dbReference>
<evidence type="ECO:0000256" key="2">
    <source>
        <dbReference type="ARBA" id="ARBA00022692"/>
    </source>
</evidence>
<evidence type="ECO:0000256" key="4">
    <source>
        <dbReference type="ARBA" id="ARBA00023136"/>
    </source>
</evidence>
<evidence type="ECO:0000256" key="1">
    <source>
        <dbReference type="ARBA" id="ARBA00004141"/>
    </source>
</evidence>
<accession>A0A7R9MUY7</accession>
<dbReference type="InterPro" id="IPR005828">
    <property type="entry name" value="MFS_sugar_transport-like"/>
</dbReference>
<evidence type="ECO:0000256" key="5">
    <source>
        <dbReference type="SAM" id="MobiDB-lite"/>
    </source>
</evidence>
<gene>
    <name evidence="8" type="ORF">ONB1V03_LOCUS23277</name>
</gene>
<dbReference type="AlphaFoldDB" id="A0A7R9MUY7"/>
<dbReference type="Pfam" id="PF00083">
    <property type="entry name" value="Sugar_tr"/>
    <property type="match status" value="1"/>
</dbReference>
<dbReference type="EMBL" id="OC972654">
    <property type="protein sequence ID" value="CAD7667948.1"/>
    <property type="molecule type" value="Genomic_DNA"/>
</dbReference>
<keyword evidence="4 6" id="KW-0472">Membrane</keyword>